<dbReference type="EMBL" id="LGGS01000061">
    <property type="protein sequence ID" value="KUK82875.1"/>
    <property type="molecule type" value="Genomic_DNA"/>
</dbReference>
<organism evidence="1 2">
    <name type="scientific">Pelotomaculum thermopropionicum</name>
    <dbReference type="NCBI Taxonomy" id="110500"/>
    <lineage>
        <taxon>Bacteria</taxon>
        <taxon>Bacillati</taxon>
        <taxon>Bacillota</taxon>
        <taxon>Clostridia</taxon>
        <taxon>Eubacteriales</taxon>
        <taxon>Desulfotomaculaceae</taxon>
        <taxon>Pelotomaculum</taxon>
    </lineage>
</organism>
<evidence type="ECO:0000313" key="1">
    <source>
        <dbReference type="EMBL" id="KUK82875.1"/>
    </source>
</evidence>
<accession>A0A101HV89</accession>
<proteinExistence type="predicted"/>
<protein>
    <submittedName>
        <fullName evidence="1">Uncharacterized protein</fullName>
    </submittedName>
</protein>
<dbReference type="Proteomes" id="UP000054705">
    <property type="component" value="Unassembled WGS sequence"/>
</dbReference>
<comment type="caution">
    <text evidence="1">The sequence shown here is derived from an EMBL/GenBank/DDBJ whole genome shotgun (WGS) entry which is preliminary data.</text>
</comment>
<evidence type="ECO:0000313" key="2">
    <source>
        <dbReference type="Proteomes" id="UP000054705"/>
    </source>
</evidence>
<sequence>MGWGKPAPEPNGNECGCCITIEADFVFIFCGENDIDDLSASLQGLVKAKDNTELENQE</sequence>
<reference evidence="2" key="1">
    <citation type="journal article" date="2015" name="MBio">
        <title>Genome-Resolved Metagenomic Analysis Reveals Roles for Candidate Phyla and Other Microbial Community Members in Biogeochemical Transformations in Oil Reservoirs.</title>
        <authorList>
            <person name="Hu P."/>
            <person name="Tom L."/>
            <person name="Singh A."/>
            <person name="Thomas B.C."/>
            <person name="Baker B.J."/>
            <person name="Piceno Y.M."/>
            <person name="Andersen G.L."/>
            <person name="Banfield J.F."/>
        </authorList>
    </citation>
    <scope>NUCLEOTIDE SEQUENCE [LARGE SCALE GENOMIC DNA]</scope>
</reference>
<dbReference type="AlphaFoldDB" id="A0A101HV89"/>
<name>A0A101HV89_9FIRM</name>
<gene>
    <name evidence="1" type="ORF">XD97_0327</name>
</gene>